<dbReference type="EMBL" id="DS268805">
    <property type="protein sequence ID" value="EFP02291.1"/>
    <property type="molecule type" value="Genomic_DNA"/>
</dbReference>
<dbReference type="AlphaFoldDB" id="E3NKH7"/>
<feature type="compositionally biased region" description="Gly residues" evidence="1">
    <location>
        <begin position="97"/>
        <end position="108"/>
    </location>
</feature>
<feature type="compositionally biased region" description="Acidic residues" evidence="1">
    <location>
        <begin position="7"/>
        <end position="34"/>
    </location>
</feature>
<accession>E3NKH7</accession>
<name>E3NKH7_CAERE</name>
<feature type="compositionally biased region" description="Low complexity" evidence="1">
    <location>
        <begin position="49"/>
        <end position="62"/>
    </location>
</feature>
<reference evidence="2" key="1">
    <citation type="submission" date="2007-07" db="EMBL/GenBank/DDBJ databases">
        <title>PCAP assembly of the Caenorhabditis remanei genome.</title>
        <authorList>
            <consortium name="The Caenorhabditis remanei Sequencing Consortium"/>
            <person name="Wilson R.K."/>
        </authorList>
    </citation>
    <scope>NUCLEOTIDE SEQUENCE [LARGE SCALE GENOMIC DNA]</scope>
    <source>
        <strain evidence="2">PB4641</strain>
    </source>
</reference>
<dbReference type="Proteomes" id="UP000008281">
    <property type="component" value="Unassembled WGS sequence"/>
</dbReference>
<feature type="compositionally biased region" description="Basic and acidic residues" evidence="1">
    <location>
        <begin position="64"/>
        <end position="74"/>
    </location>
</feature>
<dbReference type="InParanoid" id="E3NKH7"/>
<evidence type="ECO:0000256" key="1">
    <source>
        <dbReference type="SAM" id="MobiDB-lite"/>
    </source>
</evidence>
<dbReference type="HOGENOM" id="CLU_2017333_0_0_1"/>
<evidence type="ECO:0000313" key="2">
    <source>
        <dbReference type="EMBL" id="EFP02291.1"/>
    </source>
</evidence>
<feature type="compositionally biased region" description="Polar residues" evidence="1">
    <location>
        <begin position="114"/>
        <end position="123"/>
    </location>
</feature>
<sequence>MLLIPQELEEEEDKEEEEDEEKEDEEEEEIEDDQPNNVDYHFVQNVAVRRPYSRSPSRSLSPTEDTRRARDRPRLPRISNGFGKTSSSCKKRKTGSSGRGDFCGGNGIRFGSRGTLQSHSELC</sequence>
<keyword evidence="3" id="KW-1185">Reference proteome</keyword>
<organism evidence="3">
    <name type="scientific">Caenorhabditis remanei</name>
    <name type="common">Caenorhabditis vulgaris</name>
    <dbReference type="NCBI Taxonomy" id="31234"/>
    <lineage>
        <taxon>Eukaryota</taxon>
        <taxon>Metazoa</taxon>
        <taxon>Ecdysozoa</taxon>
        <taxon>Nematoda</taxon>
        <taxon>Chromadorea</taxon>
        <taxon>Rhabditida</taxon>
        <taxon>Rhabditina</taxon>
        <taxon>Rhabditomorpha</taxon>
        <taxon>Rhabditoidea</taxon>
        <taxon>Rhabditidae</taxon>
        <taxon>Peloderinae</taxon>
        <taxon>Caenorhabditis</taxon>
    </lineage>
</organism>
<protein>
    <submittedName>
        <fullName evidence="2">Uncharacterized protein</fullName>
    </submittedName>
</protein>
<proteinExistence type="predicted"/>
<feature type="region of interest" description="Disordered" evidence="1">
    <location>
        <begin position="1"/>
        <end position="123"/>
    </location>
</feature>
<evidence type="ECO:0000313" key="3">
    <source>
        <dbReference type="Proteomes" id="UP000008281"/>
    </source>
</evidence>
<gene>
    <name evidence="2" type="ORF">CRE_23186</name>
</gene>